<dbReference type="PANTHER" id="PTHR14885">
    <property type="entry name" value="CILIA- AND FLAGELLA-ASSOCIATED PROTEIN 43-RELATED"/>
    <property type="match status" value="1"/>
</dbReference>
<feature type="region of interest" description="Disordered" evidence="11">
    <location>
        <begin position="223"/>
        <end position="242"/>
    </location>
</feature>
<feature type="coiled-coil region" evidence="10">
    <location>
        <begin position="1668"/>
        <end position="1702"/>
    </location>
</feature>
<evidence type="ECO:0000256" key="7">
    <source>
        <dbReference type="ARBA" id="ARBA00023273"/>
    </source>
</evidence>
<keyword evidence="7" id="KW-0966">Cell projection</keyword>
<protein>
    <recommendedName>
        <fullName evidence="9">Cilia- and flagella-associated protein 43</fullName>
    </recommendedName>
</protein>
<dbReference type="Pfam" id="PF25828">
    <property type="entry name" value="CC_Cfap43"/>
    <property type="match status" value="3"/>
</dbReference>
<feature type="region of interest" description="Disordered" evidence="11">
    <location>
        <begin position="1881"/>
        <end position="1909"/>
    </location>
</feature>
<feature type="coiled-coil region" evidence="10">
    <location>
        <begin position="1266"/>
        <end position="1293"/>
    </location>
</feature>
<name>A0AAV2Z0Y3_9STRA</name>
<evidence type="ECO:0000256" key="2">
    <source>
        <dbReference type="ARBA" id="ARBA00022490"/>
    </source>
</evidence>
<comment type="caution">
    <text evidence="12">The sequence shown here is derived from an EMBL/GenBank/DDBJ whole genome shotgun (WGS) entry which is preliminary data.</text>
</comment>
<evidence type="ECO:0000256" key="4">
    <source>
        <dbReference type="ARBA" id="ARBA00022737"/>
    </source>
</evidence>
<evidence type="ECO:0000256" key="8">
    <source>
        <dbReference type="ARBA" id="ARBA00023605"/>
    </source>
</evidence>
<feature type="region of interest" description="Disordered" evidence="11">
    <location>
        <begin position="1601"/>
        <end position="1620"/>
    </location>
</feature>
<feature type="coiled-coil region" evidence="10">
    <location>
        <begin position="1839"/>
        <end position="1866"/>
    </location>
</feature>
<evidence type="ECO:0000256" key="9">
    <source>
        <dbReference type="ARBA" id="ARBA00023662"/>
    </source>
</evidence>
<keyword evidence="13" id="KW-1185">Reference proteome</keyword>
<dbReference type="PANTHER" id="PTHR14885:SF1">
    <property type="entry name" value="CILIA- AND FLAGELLA-ASSOCIATED PROTEIN 43"/>
    <property type="match status" value="1"/>
</dbReference>
<dbReference type="InterPro" id="IPR036322">
    <property type="entry name" value="WD40_repeat_dom_sf"/>
</dbReference>
<keyword evidence="6" id="KW-0206">Cytoskeleton</keyword>
<feature type="compositionally biased region" description="Low complexity" evidence="11">
    <location>
        <begin position="1052"/>
        <end position="1065"/>
    </location>
</feature>
<sequence length="1964" mass="218075">MAIDVTTKHVFAYAGTPLQMADEHTMVHVSGNVLQFTSTVTNSQHFLTRARARKLLAFDCNWRTSEIAVTARDMNPEIVIYSYPDKKLRGKLQNGAQYEYTDLKFSRCGKRLLSVRTEDEDEETPDGSASAPSDGSKFVEAKGSKRVCIWDTETCEPLKGCGAGIVAPDIAFISFDPANFDQIVLGGDQGLHLWKIYKGKASYMLRDVPVRMNKLLHQAHSSATSSNNDLLKPGDDTPEPSASNVEALIDLEEKRMQFVCHAWTKNGRLFAANRAGELVLVDSSTDSVVEVVESATRPLRVCIAAIVCTAETILLAYADGEIVWLSEQDYEVLQVATLPCALASPQSYTLGSDLVVSMSPSPNFSKAYVGTRDGNVYEVKTAVLQDDDEEDEALRNGGLLGMPPNGAHLISSIGTFHTGAICASAALTPCGGNFLTDAMVATGGVDGRLYFWSLTKCRLVAETTIAAMFITGAACGAYAGTASGGPDQSVMGTDSGNGNGALNNGGTDRPIVITALTGRAADPVLLIGDQNGKLRALCAAKAVGSGVIELYPLHSVQLMNVGVTLDVLELHPTQPCAIAASTGDNLVFLVSLDHEKRFEVIAYFQIPSDHDHERVFGGTNDRTTKNNGASERVVDVRWSVPLHSTSALSFAVYSSHGLLYTARYAEHTAMRGGGGGEDDTVVAKPLLLRGKLAAHGEELLSKCTSFRFLNASPTSMIIGSSPKTNDMLLIKYPDHVLDPNERIELLSKVLAQEAHENGIGTMALYNRSLRNDEELLATAGLNGTITLWLITFGGVSARETDLQLEDVQAVKKKTAVPHGGPVTTMFFLTVGDDVFLVTTGADGSVFVLDVRITADMRGIGGYDSFNMNALYISIVSFAKYDESFKPGQETTKPFLQTVAEERELAARNRFDRLKDKTRAQLNDLETRLKSMLAENDTLPESERLARDDFVINSEWRDKQLRINRERAERVREGIQRDLAKMGIVRERMKLEFLDSADVKGVKLRGLSAGSPLFVFNFPMRRLSKKELLLSKKIDLLRLVENEHQQFEAKAQSAGASGSSGRSASSTAKEPMEETFATRFADVVPANLQWLIDSGVHHPSLNRWVVADRTKSGLTSSASATGKDGGKDGGNGKDAGGGKDSGDQGASNGQGSTSATATGTSYNDLKSFTLVYHPAAVRTRRQQRMQIQLLRSFERFLLREFNREFDEMNKLKETKMDEIEAKNARMLEICRELGVTATDLFRPKWLPDEVAASILEVQPDEMTQRVYETEEMRKKREKEAAERLELERQRQKDDVAGRALIDMMNGTLETKKENLATQTLVKEQWMIDTPVEEMTAEQKKLLLAFEAAAQKLHEEKEKYKKSLDLELKKIRAEVTDICRAYDDKLRALQDVSVATRTSVLVQQLYELRLAEDLMEHEHLQLELRRLAKRMAELQVAIKKAERESEQFAAQVDACRDDWHRAVDDDKHLEKNFLRELEDITNRAGVPIEHELIKHLVELYKKRKPEDLRDGNDLKKGLSKRLKSTLHLPTGGSSNSGSNNAAGANLMGAAALQKQRLLEGIHSEGSSRQLTPAALLQSMQVSNDNGMESENNYDPFQYVDSRRQDEGGDGNHGGVHRRVTPLDYDTDRPDGLFIDERVWKVLNDLRTKKILAEHVARDKSEQLTMARGVAEELRLTLNELIVSLQEQTQQSAETERQLAALADNSPLLVHIKQGQDETSNEDAFKATADALLVARASVESLNDVIQLHGKDQVGILSKIKNFRKNINIMEWEHTLLQMQTRDMEERYTDIQLLRVTKDLQQLFHTGDTSERQKREVSLLEAKLVHLGQHHQTNLLKIDKTMTKLDRQLKERQRENATFQSQMQQLEMQVQIREDILASRKSAALRNTSNSGSNSHSSSPRGHASQMAGDNPRLRAISVRRKLVDLAKAQTDEIEFLRLELDKMRRRTFPSFAQHIAREYTYSDSKF</sequence>
<comment type="similarity">
    <text evidence="8">Belongs to the CFAP43 family.</text>
</comment>
<evidence type="ECO:0000256" key="10">
    <source>
        <dbReference type="SAM" id="Coils"/>
    </source>
</evidence>
<dbReference type="Gene3D" id="2.130.10.10">
    <property type="entry name" value="YVTN repeat-like/Quinoprotein amine dehydrogenase"/>
    <property type="match status" value="3"/>
</dbReference>
<evidence type="ECO:0000256" key="6">
    <source>
        <dbReference type="ARBA" id="ARBA00023212"/>
    </source>
</evidence>
<proteinExistence type="inferred from homology"/>
<feature type="compositionally biased region" description="Basic and acidic residues" evidence="11">
    <location>
        <begin position="1123"/>
        <end position="1141"/>
    </location>
</feature>
<dbReference type="SUPFAM" id="SSF50969">
    <property type="entry name" value="YVTN repeat-like/Quinoprotein amine dehydrogenase"/>
    <property type="match status" value="1"/>
</dbReference>
<evidence type="ECO:0000256" key="5">
    <source>
        <dbReference type="ARBA" id="ARBA00023054"/>
    </source>
</evidence>
<feature type="region of interest" description="Disordered" evidence="11">
    <location>
        <begin position="1048"/>
        <end position="1071"/>
    </location>
</feature>
<feature type="coiled-coil region" evidence="10">
    <location>
        <begin position="1415"/>
        <end position="1456"/>
    </location>
</feature>
<reference evidence="12" key="2">
    <citation type="journal article" date="2023" name="Microbiol Resour">
        <title>Decontamination and Annotation of the Draft Genome Sequence of the Oomycete Lagenidium giganteum ARSEF 373.</title>
        <authorList>
            <person name="Morgan W.R."/>
            <person name="Tartar A."/>
        </authorList>
    </citation>
    <scope>NUCLEOTIDE SEQUENCE</scope>
    <source>
        <strain evidence="12">ARSEF 373</strain>
    </source>
</reference>
<feature type="region of interest" description="Disordered" evidence="11">
    <location>
        <begin position="116"/>
        <end position="137"/>
    </location>
</feature>
<feature type="coiled-coil region" evidence="10">
    <location>
        <begin position="1341"/>
        <end position="1372"/>
    </location>
</feature>
<evidence type="ECO:0000256" key="11">
    <source>
        <dbReference type="SAM" id="MobiDB-lite"/>
    </source>
</evidence>
<dbReference type="GO" id="GO:0005930">
    <property type="term" value="C:axoneme"/>
    <property type="evidence" value="ECO:0007669"/>
    <property type="project" value="UniProtKB-SubCell"/>
</dbReference>
<keyword evidence="2" id="KW-0963">Cytoplasm</keyword>
<feature type="compositionally biased region" description="Low complexity" evidence="11">
    <location>
        <begin position="1142"/>
        <end position="1157"/>
    </location>
</feature>
<reference evidence="12" key="1">
    <citation type="submission" date="2022-11" db="EMBL/GenBank/DDBJ databases">
        <authorList>
            <person name="Morgan W.R."/>
            <person name="Tartar A."/>
        </authorList>
    </citation>
    <scope>NUCLEOTIDE SEQUENCE</scope>
    <source>
        <strain evidence="12">ARSEF 373</strain>
    </source>
</reference>
<feature type="region of interest" description="Disordered" evidence="11">
    <location>
        <begin position="1111"/>
        <end position="1157"/>
    </location>
</feature>
<dbReference type="InterPro" id="IPR011044">
    <property type="entry name" value="Quino_amine_DH_bsu"/>
</dbReference>
<dbReference type="EMBL" id="DAKRPA010000084">
    <property type="protein sequence ID" value="DAZ99384.1"/>
    <property type="molecule type" value="Genomic_DNA"/>
</dbReference>
<keyword evidence="3" id="KW-0853">WD repeat</keyword>
<gene>
    <name evidence="12" type="ORF">N0F65_005286</name>
</gene>
<dbReference type="InterPro" id="IPR015943">
    <property type="entry name" value="WD40/YVTN_repeat-like_dom_sf"/>
</dbReference>
<dbReference type="Proteomes" id="UP001146120">
    <property type="component" value="Unassembled WGS sequence"/>
</dbReference>
<evidence type="ECO:0000313" key="12">
    <source>
        <dbReference type="EMBL" id="DAZ99384.1"/>
    </source>
</evidence>
<dbReference type="InterPro" id="IPR001680">
    <property type="entry name" value="WD40_rpt"/>
</dbReference>
<feature type="compositionally biased region" description="Low complexity" evidence="11">
    <location>
        <begin position="1884"/>
        <end position="1896"/>
    </location>
</feature>
<dbReference type="SMART" id="SM00320">
    <property type="entry name" value="WD40"/>
    <property type="match status" value="3"/>
</dbReference>
<feature type="coiled-coil region" evidence="10">
    <location>
        <begin position="907"/>
        <end position="934"/>
    </location>
</feature>
<keyword evidence="5 10" id="KW-0175">Coiled coil</keyword>
<comment type="subcellular location">
    <subcellularLocation>
        <location evidence="1">Cytoplasm</location>
        <location evidence="1">Cytoskeleton</location>
        <location evidence="1">Cilium axoneme</location>
    </subcellularLocation>
</comment>
<evidence type="ECO:0000256" key="3">
    <source>
        <dbReference type="ARBA" id="ARBA00022574"/>
    </source>
</evidence>
<evidence type="ECO:0000256" key="1">
    <source>
        <dbReference type="ARBA" id="ARBA00004430"/>
    </source>
</evidence>
<dbReference type="SUPFAM" id="SSF50978">
    <property type="entry name" value="WD40 repeat-like"/>
    <property type="match status" value="1"/>
</dbReference>
<accession>A0AAV2Z0Y3</accession>
<evidence type="ECO:0000313" key="13">
    <source>
        <dbReference type="Proteomes" id="UP001146120"/>
    </source>
</evidence>
<keyword evidence="4" id="KW-0677">Repeat</keyword>
<dbReference type="GO" id="GO:0060271">
    <property type="term" value="P:cilium assembly"/>
    <property type="evidence" value="ECO:0007669"/>
    <property type="project" value="TreeGrafter"/>
</dbReference>
<organism evidence="12 13">
    <name type="scientific">Lagenidium giganteum</name>
    <dbReference type="NCBI Taxonomy" id="4803"/>
    <lineage>
        <taxon>Eukaryota</taxon>
        <taxon>Sar</taxon>
        <taxon>Stramenopiles</taxon>
        <taxon>Oomycota</taxon>
        <taxon>Peronosporomycetes</taxon>
        <taxon>Pythiales</taxon>
        <taxon>Pythiaceae</taxon>
    </lineage>
</organism>